<dbReference type="OrthoDB" id="240589at2"/>
<dbReference type="EMBL" id="LNYO01000024">
    <property type="protein sequence ID" value="KTD32734.1"/>
    <property type="molecule type" value="Genomic_DNA"/>
</dbReference>
<keyword evidence="1" id="KW-0436">Ligase</keyword>
<dbReference type="PANTHER" id="PTHR36510:SF3">
    <property type="entry name" value="CONSERVED PROTEIN"/>
    <property type="match status" value="1"/>
</dbReference>
<gene>
    <name evidence="1" type="primary">ybdK</name>
    <name evidence="1" type="ORF">Lnau_2382</name>
</gene>
<proteinExistence type="predicted"/>
<dbReference type="PATRIC" id="fig|45070.6.peg.2515"/>
<keyword evidence="2" id="KW-1185">Reference proteome</keyword>
<evidence type="ECO:0000313" key="2">
    <source>
        <dbReference type="Proteomes" id="UP000054725"/>
    </source>
</evidence>
<name>A0A0W0WK82_9GAMM</name>
<dbReference type="InterPro" id="IPR006336">
    <property type="entry name" value="GCS2"/>
</dbReference>
<organism evidence="1 2">
    <name type="scientific">Legionella nautarum</name>
    <dbReference type="NCBI Taxonomy" id="45070"/>
    <lineage>
        <taxon>Bacteria</taxon>
        <taxon>Pseudomonadati</taxon>
        <taxon>Pseudomonadota</taxon>
        <taxon>Gammaproteobacteria</taxon>
        <taxon>Legionellales</taxon>
        <taxon>Legionellaceae</taxon>
        <taxon>Legionella</taxon>
    </lineage>
</organism>
<reference evidence="1 2" key="1">
    <citation type="submission" date="2015-11" db="EMBL/GenBank/DDBJ databases">
        <title>Genomic analysis of 38 Legionella species identifies large and diverse effector repertoires.</title>
        <authorList>
            <person name="Burstein D."/>
            <person name="Amaro F."/>
            <person name="Zusman T."/>
            <person name="Lifshitz Z."/>
            <person name="Cohen O."/>
            <person name="Gilbert J.A."/>
            <person name="Pupko T."/>
            <person name="Shuman H.A."/>
            <person name="Segal G."/>
        </authorList>
    </citation>
    <scope>NUCLEOTIDE SEQUENCE [LARGE SCALE GENOMIC DNA]</scope>
    <source>
        <strain evidence="1 2">ATCC 49506</strain>
    </source>
</reference>
<dbReference type="InterPro" id="IPR050141">
    <property type="entry name" value="GCL_type2/YbdK_subfam"/>
</dbReference>
<sequence length="476" mass="55237">MAYQRKVFNQLFKVDAQEFEQHLSKETALLEEWFIQQKFMERELAIGAEIEFFLLDKYYAPLPKNLTFIDLVNQPFLKQEVGAAQLEINSLHFSLHDDCFSSFHNNILEFWQQCLRVANNHNHHLALIGTLPTASSEYTSLKFMTNKSRYQTLTYNMKSFCKGKLPKLHIEGQDILSIVPKSLAINGLISALQLHIQVGQSQSVQYYNIAQAIAGPILAISANSPFLFGKQLWSETRIPIFEQTMAVHLFGQEGGFKSCLFGTNYLRDSFFELFDQNYHFFPRLMPEVSLNLPPEKMVHVKRQNGVVYRWNRPVIDFNPDLKPHLRIEHRGPSCGPTIIDMVANAAFFYGLLYYFATQTVPIDHLLPFYDARRNFFNAARFGIKTKFKWFANHEISALKLLEELLPLSYKGLEALGVSSADSKFYLEIIKQRVKAKTNGSEWQISFIEKYGKDFYNMMGCYLENQYQDRPISEWKV</sequence>
<dbReference type="Proteomes" id="UP000054725">
    <property type="component" value="Unassembled WGS sequence"/>
</dbReference>
<dbReference type="RefSeq" id="WP_058505385.1">
    <property type="nucleotide sequence ID" value="NZ_CAAAIF010000004.1"/>
</dbReference>
<dbReference type="GO" id="GO:0004357">
    <property type="term" value="F:glutamate-cysteine ligase activity"/>
    <property type="evidence" value="ECO:0007669"/>
    <property type="project" value="InterPro"/>
</dbReference>
<dbReference type="GO" id="GO:0042398">
    <property type="term" value="P:modified amino acid biosynthetic process"/>
    <property type="evidence" value="ECO:0007669"/>
    <property type="project" value="InterPro"/>
</dbReference>
<dbReference type="SUPFAM" id="SSF55931">
    <property type="entry name" value="Glutamine synthetase/guanido kinase"/>
    <property type="match status" value="1"/>
</dbReference>
<dbReference type="STRING" id="45070.Lnau_2382"/>
<dbReference type="Pfam" id="PF04107">
    <property type="entry name" value="GCS2"/>
    <property type="match status" value="1"/>
</dbReference>
<dbReference type="AlphaFoldDB" id="A0A0W0WK82"/>
<evidence type="ECO:0000313" key="1">
    <source>
        <dbReference type="EMBL" id="KTD32734.1"/>
    </source>
</evidence>
<protein>
    <submittedName>
        <fullName evidence="1">Carboxylate-amine ligase YbdK</fullName>
    </submittedName>
</protein>
<dbReference type="PANTHER" id="PTHR36510">
    <property type="entry name" value="GLUTAMATE--CYSTEINE LIGASE 2-RELATED"/>
    <property type="match status" value="1"/>
</dbReference>
<accession>A0A0W0WK82</accession>
<dbReference type="Gene3D" id="3.30.590.20">
    <property type="match status" value="1"/>
</dbReference>
<dbReference type="InterPro" id="IPR014746">
    <property type="entry name" value="Gln_synth/guanido_kin_cat_dom"/>
</dbReference>
<comment type="caution">
    <text evidence="1">The sequence shown here is derived from an EMBL/GenBank/DDBJ whole genome shotgun (WGS) entry which is preliminary data.</text>
</comment>